<dbReference type="Proteomes" id="UP001171945">
    <property type="component" value="Unassembled WGS sequence"/>
</dbReference>
<dbReference type="CDD" id="cd04496">
    <property type="entry name" value="SSB_OBF"/>
    <property type="match status" value="1"/>
</dbReference>
<comment type="caution">
    <text evidence="5">The sequence shown here is derived from an EMBL/GenBank/DDBJ whole genome shotgun (WGS) entry which is preliminary data.</text>
</comment>
<protein>
    <recommendedName>
        <fullName evidence="2 3">Single-stranded DNA-binding protein</fullName>
        <shortName evidence="2">SSB</shortName>
    </recommendedName>
</protein>
<dbReference type="Gene3D" id="2.40.50.140">
    <property type="entry name" value="Nucleic acid-binding proteins"/>
    <property type="match status" value="1"/>
</dbReference>
<comment type="subunit">
    <text evidence="2">Homotetramer.</text>
</comment>
<dbReference type="InterPro" id="IPR012340">
    <property type="entry name" value="NA-bd_OB-fold"/>
</dbReference>
<reference evidence="5" key="1">
    <citation type="submission" date="2023-06" db="EMBL/GenBank/DDBJ databases">
        <title>Uncultivated large filamentous bacteria from sulfidic sediments reveal new species and different genomic features in energy metabolism and defense.</title>
        <authorList>
            <person name="Fonseca A."/>
        </authorList>
    </citation>
    <scope>NUCLEOTIDE SEQUENCE</scope>
    <source>
        <strain evidence="5">HSG4</strain>
    </source>
</reference>
<dbReference type="EMBL" id="JAUCGM010000280">
    <property type="protein sequence ID" value="MDM8562770.1"/>
    <property type="molecule type" value="Genomic_DNA"/>
</dbReference>
<dbReference type="InterPro" id="IPR011344">
    <property type="entry name" value="ssDNA-bd"/>
</dbReference>
<dbReference type="GO" id="GO:0003677">
    <property type="term" value="F:DNA binding"/>
    <property type="evidence" value="ECO:0007669"/>
    <property type="project" value="UniProtKB-KW"/>
</dbReference>
<dbReference type="PANTHER" id="PTHR10302">
    <property type="entry name" value="SINGLE-STRANDED DNA-BINDING PROTEIN"/>
    <property type="match status" value="1"/>
</dbReference>
<evidence type="ECO:0000256" key="4">
    <source>
        <dbReference type="SAM" id="MobiDB-lite"/>
    </source>
</evidence>
<organism evidence="5 6">
    <name type="scientific">Candidatus Marithioploca araucensis</name>
    <dbReference type="NCBI Taxonomy" id="70273"/>
    <lineage>
        <taxon>Bacteria</taxon>
        <taxon>Pseudomonadati</taxon>
        <taxon>Pseudomonadota</taxon>
        <taxon>Gammaproteobacteria</taxon>
        <taxon>Thiotrichales</taxon>
        <taxon>Thiotrichaceae</taxon>
        <taxon>Candidatus Marithioploca</taxon>
    </lineage>
</organism>
<keyword evidence="1 2" id="KW-0238">DNA-binding</keyword>
<comment type="caution">
    <text evidence="2">Lacks conserved residue(s) required for the propagation of feature annotation.</text>
</comment>
<dbReference type="HAMAP" id="MF_00984">
    <property type="entry name" value="SSB"/>
    <property type="match status" value="1"/>
</dbReference>
<dbReference type="Pfam" id="PF00436">
    <property type="entry name" value="SSB"/>
    <property type="match status" value="1"/>
</dbReference>
<dbReference type="SUPFAM" id="SSF50249">
    <property type="entry name" value="Nucleic acid-binding proteins"/>
    <property type="match status" value="1"/>
</dbReference>
<dbReference type="InterPro" id="IPR000424">
    <property type="entry name" value="Primosome_PriB/ssb"/>
</dbReference>
<feature type="compositionally biased region" description="Pro residues" evidence="4">
    <location>
        <begin position="167"/>
        <end position="180"/>
    </location>
</feature>
<evidence type="ECO:0000256" key="1">
    <source>
        <dbReference type="ARBA" id="ARBA00023125"/>
    </source>
</evidence>
<accession>A0ABT7VT74</accession>
<name>A0ABT7VT74_9GAMM</name>
<dbReference type="NCBIfam" id="TIGR00621">
    <property type="entry name" value="ssb"/>
    <property type="match status" value="1"/>
</dbReference>
<evidence type="ECO:0000313" key="6">
    <source>
        <dbReference type="Proteomes" id="UP001171945"/>
    </source>
</evidence>
<sequence>MSRGVNKVILVGRLGNDPDVRYTAAGLAIATISLATNSSTKDRQTGEWRDETEWHRVVFFDRVAEVVKQYLHKGSQIYVEGRLRTNKWQDQNGQDRYSTEIVAREMQMLDSRADAGYGAPGGNADYGAPNAGYAAPNAGYGAPNAGHGAQNTGYAAPPPVNQGMGQPAPPQPVTQPAPPPDENRGQPSPPPASGTSDKSFDEDVPF</sequence>
<proteinExistence type="inferred from homology"/>
<dbReference type="PROSITE" id="PS50935">
    <property type="entry name" value="SSB"/>
    <property type="match status" value="1"/>
</dbReference>
<dbReference type="PANTHER" id="PTHR10302:SF27">
    <property type="entry name" value="SINGLE-STRANDED DNA-BINDING PROTEIN"/>
    <property type="match status" value="1"/>
</dbReference>
<evidence type="ECO:0000256" key="2">
    <source>
        <dbReference type="HAMAP-Rule" id="MF_00984"/>
    </source>
</evidence>
<gene>
    <name evidence="5" type="ORF">QUF54_05390</name>
</gene>
<keyword evidence="6" id="KW-1185">Reference proteome</keyword>
<feature type="region of interest" description="Disordered" evidence="4">
    <location>
        <begin position="149"/>
        <end position="206"/>
    </location>
</feature>
<evidence type="ECO:0000313" key="5">
    <source>
        <dbReference type="EMBL" id="MDM8562770.1"/>
    </source>
</evidence>
<evidence type="ECO:0000256" key="3">
    <source>
        <dbReference type="RuleBase" id="RU000524"/>
    </source>
</evidence>